<dbReference type="GO" id="GO:0005634">
    <property type="term" value="C:nucleus"/>
    <property type="evidence" value="ECO:0007669"/>
    <property type="project" value="TreeGrafter"/>
</dbReference>
<feature type="domain" description="C2H2-type" evidence="2">
    <location>
        <begin position="579"/>
        <end position="604"/>
    </location>
</feature>
<gene>
    <name evidence="3" type="ORF">EJ02DRAFT_432805</name>
</gene>
<dbReference type="SMART" id="SM00355">
    <property type="entry name" value="ZnF_C2H2"/>
    <property type="match status" value="3"/>
</dbReference>
<dbReference type="GO" id="GO:0006357">
    <property type="term" value="P:regulation of transcription by RNA polymerase II"/>
    <property type="evidence" value="ECO:0007669"/>
    <property type="project" value="TreeGrafter"/>
</dbReference>
<dbReference type="PANTHER" id="PTHR46179">
    <property type="entry name" value="ZINC FINGER PROTEIN"/>
    <property type="match status" value="1"/>
</dbReference>
<feature type="domain" description="C2H2-type" evidence="2">
    <location>
        <begin position="608"/>
        <end position="635"/>
    </location>
</feature>
<feature type="compositionally biased region" description="Basic and acidic residues" evidence="1">
    <location>
        <begin position="738"/>
        <end position="747"/>
    </location>
</feature>
<feature type="region of interest" description="Disordered" evidence="1">
    <location>
        <begin position="697"/>
        <end position="747"/>
    </location>
</feature>
<feature type="compositionally biased region" description="Polar residues" evidence="1">
    <location>
        <begin position="502"/>
        <end position="538"/>
    </location>
</feature>
<dbReference type="InterPro" id="IPR013087">
    <property type="entry name" value="Znf_C2H2_type"/>
</dbReference>
<feature type="region of interest" description="Disordered" evidence="1">
    <location>
        <begin position="443"/>
        <end position="464"/>
    </location>
</feature>
<feature type="region of interest" description="Disordered" evidence="1">
    <location>
        <begin position="74"/>
        <end position="95"/>
    </location>
</feature>
<evidence type="ECO:0000313" key="3">
    <source>
        <dbReference type="EMBL" id="KAF1944035.1"/>
    </source>
</evidence>
<name>A0A6A5STT8_9PLEO</name>
<dbReference type="PANTHER" id="PTHR46179:SF24">
    <property type="entry name" value="C2H2-TYPE DOMAIN-CONTAINING PROTEIN"/>
    <property type="match status" value="1"/>
</dbReference>
<proteinExistence type="predicted"/>
<feature type="region of interest" description="Disordered" evidence="1">
    <location>
        <begin position="487"/>
        <end position="577"/>
    </location>
</feature>
<keyword evidence="4" id="KW-1185">Reference proteome</keyword>
<dbReference type="AlphaFoldDB" id="A0A6A5STT8"/>
<dbReference type="Gene3D" id="3.30.160.60">
    <property type="entry name" value="Classic Zinc Finger"/>
    <property type="match status" value="2"/>
</dbReference>
<dbReference type="Pfam" id="PF26176">
    <property type="entry name" value="zf_C2H2_17_2"/>
    <property type="match status" value="1"/>
</dbReference>
<organism evidence="3 4">
    <name type="scientific">Clathrospora elynae</name>
    <dbReference type="NCBI Taxonomy" id="706981"/>
    <lineage>
        <taxon>Eukaryota</taxon>
        <taxon>Fungi</taxon>
        <taxon>Dikarya</taxon>
        <taxon>Ascomycota</taxon>
        <taxon>Pezizomycotina</taxon>
        <taxon>Dothideomycetes</taxon>
        <taxon>Pleosporomycetidae</taxon>
        <taxon>Pleosporales</taxon>
        <taxon>Diademaceae</taxon>
        <taxon>Clathrospora</taxon>
    </lineage>
</organism>
<feature type="compositionally biased region" description="Basic residues" evidence="1">
    <location>
        <begin position="74"/>
        <end position="85"/>
    </location>
</feature>
<protein>
    <recommendedName>
        <fullName evidence="2">C2H2-type domain-containing protein</fullName>
    </recommendedName>
</protein>
<evidence type="ECO:0000259" key="2">
    <source>
        <dbReference type="SMART" id="SM00355"/>
    </source>
</evidence>
<dbReference type="Pfam" id="PF26177">
    <property type="entry name" value="zf_C2H2_17_1st"/>
    <property type="match status" value="1"/>
</dbReference>
<dbReference type="InterPro" id="IPR059009">
    <property type="entry name" value="Znf_C2H2_17_1st"/>
</dbReference>
<accession>A0A6A5STT8</accession>
<feature type="compositionally biased region" description="Basic and acidic residues" evidence="1">
    <location>
        <begin position="566"/>
        <end position="577"/>
    </location>
</feature>
<feature type="domain" description="C2H2-type" evidence="2">
    <location>
        <begin position="645"/>
        <end position="674"/>
    </location>
</feature>
<dbReference type="Proteomes" id="UP000800038">
    <property type="component" value="Unassembled WGS sequence"/>
</dbReference>
<dbReference type="InterPro" id="IPR051061">
    <property type="entry name" value="Zinc_finger_trans_reg"/>
</dbReference>
<dbReference type="OrthoDB" id="5305647at2759"/>
<evidence type="ECO:0000256" key="1">
    <source>
        <dbReference type="SAM" id="MobiDB-lite"/>
    </source>
</evidence>
<dbReference type="InterPro" id="IPR059095">
    <property type="entry name" value="Znf_C2H2_17_2nd"/>
</dbReference>
<sequence length="779" mass="88136">MAILQRKRLNISLTFKVLQFLRRLTKPRVLEGSIDESHLGAKTSPSLRSISNGLSRISIQDAKKPRVAHRICKNRQHPRSSRSSRRVQTPGSVTPASRNLAVDEVQHMLRSIDNKLSRPAGSAFSSIASNNKLFLKHNSAPIFEGCSLNETVQLLVAVHDAINILTECRLQYGDDWLVAQGLDAGLIIDDNFIANYEHMLLRLQTELTKALARKALEELLRGGHDKKQHKLLSWFTEFAEKPQSLSTSFPWTIKPSLAVLWGVCWMFYDRPPDEQPAKGGVRLDRILQNLGFQWEAPASSDYINLGRELIGHEEPEHLTQQTANAFGLEHDMFHTEQWQSDGVRQAVADGPRAEAPQPYPNNTYYRSAAQQLPIFSPNNFYLPRHQGTTAAPLTAFPQFGSDQNSWQYTSSPSPQNSHLIISGQNPTIRVTAAESVFFAQPQPDFASSDTYPPGRQPEASPLNPNIYFDYNTNPQYIMASTLPPDTTTIQVPQVSRKHERTVSVNSNTDMPTPVSIGQRSPLLSPTSGEQTHMISSPHRNTHSRGISIDSSQDGDEEGSRRNYSYKRAEEPPRTTDGKIHCKYQECHSLYFDRKCEWSKHMDKHDRPYKCIVKGCEKLQGFTYSGGLLRHEREVHKMHGGTKKSLFCPFADCKRSSGAGFTRKENLAEHVRRVHRRTSMSADMHGLVIRRDTTMTMERSPVVKSRSLASESPFNSAMEFRDEDDASLKRKRGGSDSGISDRGHEDMRAEIKRLRLENEEKNERLRELERAVTALQQSHR</sequence>
<reference evidence="3" key="1">
    <citation type="journal article" date="2020" name="Stud. Mycol.">
        <title>101 Dothideomycetes genomes: a test case for predicting lifestyles and emergence of pathogens.</title>
        <authorList>
            <person name="Haridas S."/>
            <person name="Albert R."/>
            <person name="Binder M."/>
            <person name="Bloem J."/>
            <person name="Labutti K."/>
            <person name="Salamov A."/>
            <person name="Andreopoulos B."/>
            <person name="Baker S."/>
            <person name="Barry K."/>
            <person name="Bills G."/>
            <person name="Bluhm B."/>
            <person name="Cannon C."/>
            <person name="Castanera R."/>
            <person name="Culley D."/>
            <person name="Daum C."/>
            <person name="Ezra D."/>
            <person name="Gonzalez J."/>
            <person name="Henrissat B."/>
            <person name="Kuo A."/>
            <person name="Liang C."/>
            <person name="Lipzen A."/>
            <person name="Lutzoni F."/>
            <person name="Magnuson J."/>
            <person name="Mondo S."/>
            <person name="Nolan M."/>
            <person name="Ohm R."/>
            <person name="Pangilinan J."/>
            <person name="Park H.-J."/>
            <person name="Ramirez L."/>
            <person name="Alfaro M."/>
            <person name="Sun H."/>
            <person name="Tritt A."/>
            <person name="Yoshinaga Y."/>
            <person name="Zwiers L.-H."/>
            <person name="Turgeon B."/>
            <person name="Goodwin S."/>
            <person name="Spatafora J."/>
            <person name="Crous P."/>
            <person name="Grigoriev I."/>
        </authorList>
    </citation>
    <scope>NUCLEOTIDE SEQUENCE</scope>
    <source>
        <strain evidence="3">CBS 161.51</strain>
    </source>
</reference>
<dbReference type="EMBL" id="ML976020">
    <property type="protein sequence ID" value="KAF1944035.1"/>
    <property type="molecule type" value="Genomic_DNA"/>
</dbReference>
<evidence type="ECO:0000313" key="4">
    <source>
        <dbReference type="Proteomes" id="UP000800038"/>
    </source>
</evidence>